<organism evidence="2">
    <name type="scientific">Anguilla anguilla</name>
    <name type="common">European freshwater eel</name>
    <name type="synonym">Muraena anguilla</name>
    <dbReference type="NCBI Taxonomy" id="7936"/>
    <lineage>
        <taxon>Eukaryota</taxon>
        <taxon>Metazoa</taxon>
        <taxon>Chordata</taxon>
        <taxon>Craniata</taxon>
        <taxon>Vertebrata</taxon>
        <taxon>Euteleostomi</taxon>
        <taxon>Actinopterygii</taxon>
        <taxon>Neopterygii</taxon>
        <taxon>Teleostei</taxon>
        <taxon>Anguilliformes</taxon>
        <taxon>Anguillidae</taxon>
        <taxon>Anguilla</taxon>
    </lineage>
</organism>
<reference evidence="2" key="1">
    <citation type="submission" date="2014-11" db="EMBL/GenBank/DDBJ databases">
        <authorList>
            <person name="Amaro Gonzalez C."/>
        </authorList>
    </citation>
    <scope>NUCLEOTIDE SEQUENCE</scope>
</reference>
<accession>A0A0E9WK49</accession>
<feature type="signal peptide" evidence="1">
    <location>
        <begin position="1"/>
        <end position="16"/>
    </location>
</feature>
<evidence type="ECO:0000313" key="2">
    <source>
        <dbReference type="EMBL" id="JAH89960.1"/>
    </source>
</evidence>
<proteinExistence type="predicted"/>
<name>A0A0E9WK49_ANGAN</name>
<dbReference type="AlphaFoldDB" id="A0A0E9WK49"/>
<keyword evidence="1" id="KW-0732">Signal</keyword>
<reference evidence="2" key="2">
    <citation type="journal article" date="2015" name="Fish Shellfish Immunol.">
        <title>Early steps in the European eel (Anguilla anguilla)-Vibrio vulnificus interaction in the gills: Role of the RtxA13 toxin.</title>
        <authorList>
            <person name="Callol A."/>
            <person name="Pajuelo D."/>
            <person name="Ebbesson L."/>
            <person name="Teles M."/>
            <person name="MacKenzie S."/>
            <person name="Amaro C."/>
        </authorList>
    </citation>
    <scope>NUCLEOTIDE SEQUENCE</scope>
</reference>
<protein>
    <submittedName>
        <fullName evidence="2">Uncharacterized protein</fullName>
    </submittedName>
</protein>
<dbReference type="EMBL" id="GBXM01018617">
    <property type="protein sequence ID" value="JAH89960.1"/>
    <property type="molecule type" value="Transcribed_RNA"/>
</dbReference>
<evidence type="ECO:0000256" key="1">
    <source>
        <dbReference type="SAM" id="SignalP"/>
    </source>
</evidence>
<sequence length="47" mass="5136">MPSLFFEFLSSSLMFCSHFIVSVFKSASCPPSHLLVFACPIHAPAGF</sequence>
<feature type="chain" id="PRO_5002434643" evidence="1">
    <location>
        <begin position="17"/>
        <end position="47"/>
    </location>
</feature>